<feature type="binding site" evidence="5">
    <location>
        <position position="59"/>
    </location>
    <ligand>
        <name>[4Fe-4S] cluster</name>
        <dbReference type="ChEBI" id="CHEBI:49883"/>
        <note>4Fe-4S-S-AdoMet</note>
    </ligand>
</feature>
<dbReference type="Pfam" id="PF04055">
    <property type="entry name" value="Radical_SAM"/>
    <property type="match status" value="1"/>
</dbReference>
<protein>
    <submittedName>
        <fullName evidence="7">4Fe-4S cluster-binding domain-containing protein</fullName>
    </submittedName>
</protein>
<evidence type="ECO:0000256" key="3">
    <source>
        <dbReference type="ARBA" id="ARBA00023004"/>
    </source>
</evidence>
<organism evidence="7 8">
    <name type="scientific">Anaerosacchariphilus hominis</name>
    <dbReference type="NCBI Taxonomy" id="2763017"/>
    <lineage>
        <taxon>Bacteria</taxon>
        <taxon>Bacillati</taxon>
        <taxon>Bacillota</taxon>
        <taxon>Clostridia</taxon>
        <taxon>Lachnospirales</taxon>
        <taxon>Lachnospiraceae</taxon>
        <taxon>Anaerosacchariphilus</taxon>
    </lineage>
</organism>
<evidence type="ECO:0000256" key="1">
    <source>
        <dbReference type="ARBA" id="ARBA00022691"/>
    </source>
</evidence>
<gene>
    <name evidence="7" type="ORF">H8S44_04835</name>
</gene>
<dbReference type="SFLD" id="SFLDG01099">
    <property type="entry name" value="Uncharacterised_Radical_SAM_Su"/>
    <property type="match status" value="1"/>
</dbReference>
<dbReference type="InterPro" id="IPR013785">
    <property type="entry name" value="Aldolase_TIM"/>
</dbReference>
<sequence length="299" mass="33402">MSECRLCPRDCRADRENGRRGFCGVAGNNIKCARAALHLWEEPCISGNTGSGAVFFSGCPLRCVYCQNRDIAGADRGLEITEARLAEIFLELAQQGAANINLVTPTHYTREILRAVIRAREQGLTLPMVYNCSGYEKVSTLKMLEGIVDIYLTDFKYMDTEAAKAYSHAPDYPEVAKAALAEMVRQTGAAVFDEAGMMKRGVIVRHLLLPNHLKNAKGVVKYVYETYGDRVYLSLMNQYTPLPGMEAYPELNRRVTKREYDRLLDYALSLGVENAFIQEGETAKESFIPAFDCRGVLPE</sequence>
<evidence type="ECO:0000256" key="4">
    <source>
        <dbReference type="ARBA" id="ARBA00023014"/>
    </source>
</evidence>
<dbReference type="PANTHER" id="PTHR43075:SF1">
    <property type="entry name" value="FORMATE LYASE ACTIVATING ENZYME, PUTATIVE (AFU_ORTHOLOGUE AFUA_2G15630)-RELATED"/>
    <property type="match status" value="1"/>
</dbReference>
<evidence type="ECO:0000256" key="2">
    <source>
        <dbReference type="ARBA" id="ARBA00022723"/>
    </source>
</evidence>
<dbReference type="CDD" id="cd01335">
    <property type="entry name" value="Radical_SAM"/>
    <property type="match status" value="1"/>
</dbReference>
<dbReference type="EMBL" id="JACOOR010000002">
    <property type="protein sequence ID" value="MBC5659096.1"/>
    <property type="molecule type" value="Genomic_DNA"/>
</dbReference>
<dbReference type="InterPro" id="IPR058240">
    <property type="entry name" value="rSAM_sf"/>
</dbReference>
<dbReference type="InterPro" id="IPR040085">
    <property type="entry name" value="MJ0674-like"/>
</dbReference>
<evidence type="ECO:0000256" key="5">
    <source>
        <dbReference type="PIRSR" id="PIRSR004869-50"/>
    </source>
</evidence>
<dbReference type="Proteomes" id="UP000649345">
    <property type="component" value="Unassembled WGS sequence"/>
</dbReference>
<reference evidence="7" key="1">
    <citation type="submission" date="2020-08" db="EMBL/GenBank/DDBJ databases">
        <title>Genome public.</title>
        <authorList>
            <person name="Liu C."/>
            <person name="Sun Q."/>
        </authorList>
    </citation>
    <scope>NUCLEOTIDE SEQUENCE</scope>
    <source>
        <strain evidence="7">NSJ-68</strain>
    </source>
</reference>
<feature type="domain" description="Radical SAM core" evidence="6">
    <location>
        <begin position="55"/>
        <end position="179"/>
    </location>
</feature>
<dbReference type="RefSeq" id="WP_186873034.1">
    <property type="nucleotide sequence ID" value="NZ_JACOOR010000002.1"/>
</dbReference>
<comment type="caution">
    <text evidence="7">The sequence shown here is derived from an EMBL/GenBank/DDBJ whole genome shotgun (WGS) entry which is preliminary data.</text>
</comment>
<dbReference type="SUPFAM" id="SSF102114">
    <property type="entry name" value="Radical SAM enzymes"/>
    <property type="match status" value="1"/>
</dbReference>
<dbReference type="PANTHER" id="PTHR43075">
    <property type="entry name" value="FORMATE LYASE ACTIVATING ENZYME, PUTATIVE (AFU_ORTHOLOGUE AFUA_2G15630)-RELATED"/>
    <property type="match status" value="1"/>
</dbReference>
<keyword evidence="8" id="KW-1185">Reference proteome</keyword>
<dbReference type="SFLD" id="SFLDS00029">
    <property type="entry name" value="Radical_SAM"/>
    <property type="match status" value="1"/>
</dbReference>
<dbReference type="GO" id="GO:0003824">
    <property type="term" value="F:catalytic activity"/>
    <property type="evidence" value="ECO:0007669"/>
    <property type="project" value="InterPro"/>
</dbReference>
<dbReference type="InterPro" id="IPR007197">
    <property type="entry name" value="rSAM"/>
</dbReference>
<evidence type="ECO:0000313" key="8">
    <source>
        <dbReference type="Proteomes" id="UP000649345"/>
    </source>
</evidence>
<accession>A0A923RM65</accession>
<dbReference type="AlphaFoldDB" id="A0A923RM65"/>
<dbReference type="GO" id="GO:0046872">
    <property type="term" value="F:metal ion binding"/>
    <property type="evidence" value="ECO:0007669"/>
    <property type="project" value="UniProtKB-KW"/>
</dbReference>
<feature type="binding site" evidence="5">
    <location>
        <position position="63"/>
    </location>
    <ligand>
        <name>[4Fe-4S] cluster</name>
        <dbReference type="ChEBI" id="CHEBI:49883"/>
        <note>4Fe-4S-S-AdoMet</note>
    </ligand>
</feature>
<keyword evidence="4 5" id="KW-0411">Iron-sulfur</keyword>
<dbReference type="InterPro" id="IPR016431">
    <property type="entry name" value="Pyrv-formate_lyase-activ_prd"/>
</dbReference>
<keyword evidence="1 5" id="KW-0949">S-adenosyl-L-methionine</keyword>
<keyword evidence="2 5" id="KW-0479">Metal-binding</keyword>
<dbReference type="PIRSF" id="PIRSF004869">
    <property type="entry name" value="PflX_prd"/>
    <property type="match status" value="1"/>
</dbReference>
<dbReference type="GO" id="GO:0051536">
    <property type="term" value="F:iron-sulfur cluster binding"/>
    <property type="evidence" value="ECO:0007669"/>
    <property type="project" value="UniProtKB-KW"/>
</dbReference>
<name>A0A923RM65_9FIRM</name>
<keyword evidence="3 5" id="KW-0408">Iron</keyword>
<comment type="cofactor">
    <cofactor evidence="5">
        <name>[4Fe-4S] cluster</name>
        <dbReference type="ChEBI" id="CHEBI:49883"/>
    </cofactor>
    <text evidence="5">Binds 1 [4Fe-4S] cluster. The cluster is coordinated with 3 cysteines and an exchangeable S-adenosyl-L-methionine.</text>
</comment>
<feature type="binding site" evidence="5">
    <location>
        <position position="66"/>
    </location>
    <ligand>
        <name>[4Fe-4S] cluster</name>
        <dbReference type="ChEBI" id="CHEBI:49883"/>
        <note>4Fe-4S-S-AdoMet</note>
    </ligand>
</feature>
<dbReference type="Gene3D" id="3.20.20.70">
    <property type="entry name" value="Aldolase class I"/>
    <property type="match status" value="1"/>
</dbReference>
<evidence type="ECO:0000313" key="7">
    <source>
        <dbReference type="EMBL" id="MBC5659096.1"/>
    </source>
</evidence>
<evidence type="ECO:0000259" key="6">
    <source>
        <dbReference type="Pfam" id="PF04055"/>
    </source>
</evidence>
<proteinExistence type="predicted"/>